<dbReference type="SUPFAM" id="SSF46785">
    <property type="entry name" value="Winged helix' DNA-binding domain"/>
    <property type="match status" value="1"/>
</dbReference>
<dbReference type="Pfam" id="PF25583">
    <property type="entry name" value="WCX"/>
    <property type="match status" value="1"/>
</dbReference>
<proteinExistence type="predicted"/>
<organism evidence="3">
    <name type="scientific">[Clostridium] nexile</name>
    <dbReference type="NCBI Taxonomy" id="29361"/>
    <lineage>
        <taxon>Bacteria</taxon>
        <taxon>Bacillati</taxon>
        <taxon>Bacillota</taxon>
        <taxon>Clostridia</taxon>
        <taxon>Lachnospirales</taxon>
        <taxon>Lachnospiraceae</taxon>
        <taxon>Tyzzerella</taxon>
    </lineage>
</organism>
<dbReference type="InterPro" id="IPR036390">
    <property type="entry name" value="WH_DNA-bd_sf"/>
</dbReference>
<dbReference type="AlphaFoldDB" id="A0A6N2UBE6"/>
<evidence type="ECO:0000259" key="2">
    <source>
        <dbReference type="Pfam" id="PF25583"/>
    </source>
</evidence>
<accession>A0A6N2UBE6</accession>
<name>A0A6N2UBE6_9FIRM</name>
<sequence>MAVSKVKLRMLYIMKILSEKSDERHTLSAADINRLLQDYGMAANRKTIYSDIETLREFHIDIVQAKGTNGGYYIGSREFELPELKLLVDAVQTSKFISCKKSKELIRKLENLTNEYDARLLQRNVFIYNRPKTKNETIYYNVNEIHTAILENYQIRYQYAEWTVQKKLIPKKNGAVYMVSPWALTWDDANYYLIAYDKTEDVIKHYRVDKMQQVQIIEKERVGRERFQKFDLAEFAKKTFGMYGGQDVEVTLTCCNELAGVIIDRFGKETILIPIDEEHFRVHILVAVSRQFFGWLTGIGKEMKIESPKFVREEYRKYLQEILQNY</sequence>
<dbReference type="PROSITE" id="PS52050">
    <property type="entry name" value="WYL"/>
    <property type="match status" value="1"/>
</dbReference>
<feature type="domain" description="WCX" evidence="2">
    <location>
        <begin position="247"/>
        <end position="323"/>
    </location>
</feature>
<protein>
    <recommendedName>
        <fullName evidence="4">WYL domain-containing protein</fullName>
    </recommendedName>
</protein>
<feature type="domain" description="WYL" evidence="1">
    <location>
        <begin position="142"/>
        <end position="216"/>
    </location>
</feature>
<evidence type="ECO:0008006" key="4">
    <source>
        <dbReference type="Google" id="ProtNLM"/>
    </source>
</evidence>
<dbReference type="PANTHER" id="PTHR34580:SF3">
    <property type="entry name" value="PROTEIN PAFB"/>
    <property type="match status" value="1"/>
</dbReference>
<dbReference type="InterPro" id="IPR051534">
    <property type="entry name" value="CBASS_pafABC_assoc_protein"/>
</dbReference>
<reference evidence="3" key="1">
    <citation type="submission" date="2019-11" db="EMBL/GenBank/DDBJ databases">
        <authorList>
            <person name="Feng L."/>
        </authorList>
    </citation>
    <scope>NUCLEOTIDE SEQUENCE</scope>
    <source>
        <strain evidence="3">CnexileLFYP112</strain>
    </source>
</reference>
<dbReference type="EMBL" id="CACRTG010000016">
    <property type="protein sequence ID" value="VYT15864.1"/>
    <property type="molecule type" value="Genomic_DNA"/>
</dbReference>
<dbReference type="InterPro" id="IPR026881">
    <property type="entry name" value="WYL_dom"/>
</dbReference>
<gene>
    <name evidence="3" type="ORF">CNLFYP112_02040</name>
</gene>
<evidence type="ECO:0000259" key="1">
    <source>
        <dbReference type="Pfam" id="PF13280"/>
    </source>
</evidence>
<evidence type="ECO:0000313" key="3">
    <source>
        <dbReference type="EMBL" id="VYT15864.1"/>
    </source>
</evidence>
<dbReference type="Pfam" id="PF13280">
    <property type="entry name" value="WYL"/>
    <property type="match status" value="1"/>
</dbReference>
<dbReference type="InterPro" id="IPR057727">
    <property type="entry name" value="WCX_dom"/>
</dbReference>
<dbReference type="PANTHER" id="PTHR34580">
    <property type="match status" value="1"/>
</dbReference>